<dbReference type="AlphaFoldDB" id="A0AAD9L1B8"/>
<feature type="region of interest" description="Disordered" evidence="5">
    <location>
        <begin position="103"/>
        <end position="147"/>
    </location>
</feature>
<dbReference type="GO" id="GO:0099078">
    <property type="term" value="C:BORC complex"/>
    <property type="evidence" value="ECO:0007669"/>
    <property type="project" value="TreeGrafter"/>
</dbReference>
<comment type="subcellular location">
    <subcellularLocation>
        <location evidence="1">Lysosome membrane</location>
    </subcellularLocation>
</comment>
<evidence type="ECO:0000313" key="7">
    <source>
        <dbReference type="Proteomes" id="UP001209878"/>
    </source>
</evidence>
<accession>A0AAD9L1B8</accession>
<reference evidence="6" key="1">
    <citation type="journal article" date="2023" name="Mol. Biol. Evol.">
        <title>Third-Generation Sequencing Reveals the Adaptive Role of the Epigenome in Three Deep-Sea Polychaetes.</title>
        <authorList>
            <person name="Perez M."/>
            <person name="Aroh O."/>
            <person name="Sun Y."/>
            <person name="Lan Y."/>
            <person name="Juniper S.K."/>
            <person name="Young C.R."/>
            <person name="Angers B."/>
            <person name="Qian P.Y."/>
        </authorList>
    </citation>
    <scope>NUCLEOTIDE SEQUENCE</scope>
    <source>
        <strain evidence="6">R07B-5</strain>
    </source>
</reference>
<comment type="caution">
    <text evidence="6">The sequence shown here is derived from an EMBL/GenBank/DDBJ whole genome shotgun (WGS) entry which is preliminary data.</text>
</comment>
<keyword evidence="4" id="KW-0458">Lysosome</keyword>
<organism evidence="6 7">
    <name type="scientific">Ridgeia piscesae</name>
    <name type="common">Tubeworm</name>
    <dbReference type="NCBI Taxonomy" id="27915"/>
    <lineage>
        <taxon>Eukaryota</taxon>
        <taxon>Metazoa</taxon>
        <taxon>Spiralia</taxon>
        <taxon>Lophotrochozoa</taxon>
        <taxon>Annelida</taxon>
        <taxon>Polychaeta</taxon>
        <taxon>Sedentaria</taxon>
        <taxon>Canalipalpata</taxon>
        <taxon>Sabellida</taxon>
        <taxon>Siboglinidae</taxon>
        <taxon>Ridgeia</taxon>
    </lineage>
</organism>
<feature type="compositionally biased region" description="Polar residues" evidence="5">
    <location>
        <begin position="103"/>
        <end position="116"/>
    </location>
</feature>
<dbReference type="PANTHER" id="PTHR21146:SF0">
    <property type="entry name" value="BLOC-1-RELATED COMPLEX SUBUNIT 8"/>
    <property type="match status" value="1"/>
</dbReference>
<evidence type="ECO:0000256" key="3">
    <source>
        <dbReference type="ARBA" id="ARBA00023136"/>
    </source>
</evidence>
<dbReference type="GO" id="GO:0005765">
    <property type="term" value="C:lysosomal membrane"/>
    <property type="evidence" value="ECO:0007669"/>
    <property type="project" value="UniProtKB-SubCell"/>
</dbReference>
<keyword evidence="7" id="KW-1185">Reference proteome</keyword>
<comment type="similarity">
    <text evidence="2">Belongs to the BORCS8 family.</text>
</comment>
<evidence type="ECO:0000256" key="2">
    <source>
        <dbReference type="ARBA" id="ARBA00010463"/>
    </source>
</evidence>
<evidence type="ECO:0000256" key="1">
    <source>
        <dbReference type="ARBA" id="ARBA00004656"/>
    </source>
</evidence>
<keyword evidence="3" id="KW-0472">Membrane</keyword>
<gene>
    <name evidence="6" type="ORF">NP493_405g03011</name>
</gene>
<dbReference type="Proteomes" id="UP001209878">
    <property type="component" value="Unassembled WGS sequence"/>
</dbReference>
<evidence type="ECO:0000313" key="6">
    <source>
        <dbReference type="EMBL" id="KAK2181236.1"/>
    </source>
</evidence>
<evidence type="ECO:0000256" key="5">
    <source>
        <dbReference type="SAM" id="MobiDB-lite"/>
    </source>
</evidence>
<sequence length="147" mass="16817">MWPRLEKLMTVTEKLSENIHMIANEPCLAYFRIQEHVHKTVPQLVEKKHEMNELQQEIQGSCFDTEYAVNAVKGMGRSGRHFNSVQELLKNCMFMKQQITYEQTHSRHQQNQSASNKFRGGMTRTHTVDIPVSGPGDLGSRSEGNSA</sequence>
<evidence type="ECO:0000256" key="4">
    <source>
        <dbReference type="ARBA" id="ARBA00023228"/>
    </source>
</evidence>
<proteinExistence type="inferred from homology"/>
<dbReference type="EMBL" id="JAODUO010000405">
    <property type="protein sequence ID" value="KAK2181236.1"/>
    <property type="molecule type" value="Genomic_DNA"/>
</dbReference>
<protein>
    <submittedName>
        <fullName evidence="6">Uncharacterized protein</fullName>
    </submittedName>
</protein>
<dbReference type="Pfam" id="PF10167">
    <property type="entry name" value="BORCS8"/>
    <property type="match status" value="1"/>
</dbReference>
<dbReference type="InterPro" id="IPR019320">
    <property type="entry name" value="BORCS8"/>
</dbReference>
<name>A0AAD9L1B8_RIDPI</name>
<dbReference type="PANTHER" id="PTHR21146">
    <property type="entry name" value="MEF2B PROTEIN"/>
    <property type="match status" value="1"/>
</dbReference>